<name>A0A9N9PY10_9HELO</name>
<feature type="coiled-coil region" evidence="1">
    <location>
        <begin position="62"/>
        <end position="164"/>
    </location>
</feature>
<organism evidence="3 4">
    <name type="scientific">Hymenoscyphus albidus</name>
    <dbReference type="NCBI Taxonomy" id="595503"/>
    <lineage>
        <taxon>Eukaryota</taxon>
        <taxon>Fungi</taxon>
        <taxon>Dikarya</taxon>
        <taxon>Ascomycota</taxon>
        <taxon>Pezizomycotina</taxon>
        <taxon>Leotiomycetes</taxon>
        <taxon>Helotiales</taxon>
        <taxon>Helotiaceae</taxon>
        <taxon>Hymenoscyphus</taxon>
    </lineage>
</organism>
<gene>
    <name evidence="3" type="ORF">HYALB_00001701</name>
</gene>
<dbReference type="AlphaFoldDB" id="A0A9N9PY10"/>
<feature type="compositionally biased region" description="Basic residues" evidence="2">
    <location>
        <begin position="379"/>
        <end position="388"/>
    </location>
</feature>
<feature type="region of interest" description="Disordered" evidence="2">
    <location>
        <begin position="379"/>
        <end position="409"/>
    </location>
</feature>
<feature type="compositionally biased region" description="Basic and acidic residues" evidence="2">
    <location>
        <begin position="35"/>
        <end position="58"/>
    </location>
</feature>
<dbReference type="OrthoDB" id="10371666at2759"/>
<accession>A0A9N9PY10</accession>
<keyword evidence="1" id="KW-0175">Coiled coil</keyword>
<reference evidence="3" key="1">
    <citation type="submission" date="2021-07" db="EMBL/GenBank/DDBJ databases">
        <authorList>
            <person name="Durling M."/>
        </authorList>
    </citation>
    <scope>NUCLEOTIDE SEQUENCE</scope>
</reference>
<evidence type="ECO:0000256" key="1">
    <source>
        <dbReference type="SAM" id="Coils"/>
    </source>
</evidence>
<evidence type="ECO:0000256" key="2">
    <source>
        <dbReference type="SAM" id="MobiDB-lite"/>
    </source>
</evidence>
<comment type="caution">
    <text evidence="3">The sequence shown here is derived from an EMBL/GenBank/DDBJ whole genome shotgun (WGS) entry which is preliminary data.</text>
</comment>
<sequence length="409" mass="46915">MYETVPETARYDMQKEELGAWQHGVNKSSGTSSVNHEERSVSEQKQESLEPESEDHSQNQDIQALQESIRKLQLSLESETDRRQRLERENQELKEKEAESLLSEIMQLRSSNDELRMTLTTTEIELEANKREHEEMCEDYQEEMKKKTAKIEELYSEARELKAKLCELNLEMEDEKFSQGEFLNEEPLSSSAGCMKCKHLRLQLKGSNKKLQDLGPCTQALCDIRLIFLISKDGGRGLDRAIWQGNTVAHCGNILVDVFLFISGYFNREEHAEMFFRLYNRSIDIFLDPKFDFDALRKMPKVCGIINARATMAHQDSSTKNSNNIGIDRTFEDLEKAFDILWNRYIGSGKMERLESLPEISDIHKEMECLSTSIVKLGTARRKKKGKGPNKSPLPSSDSSGYQGDGSSR</sequence>
<feature type="compositionally biased region" description="Polar residues" evidence="2">
    <location>
        <begin position="25"/>
        <end position="34"/>
    </location>
</feature>
<dbReference type="Proteomes" id="UP000701801">
    <property type="component" value="Unassembled WGS sequence"/>
</dbReference>
<feature type="region of interest" description="Disordered" evidence="2">
    <location>
        <begin position="21"/>
        <end position="62"/>
    </location>
</feature>
<feature type="compositionally biased region" description="Low complexity" evidence="2">
    <location>
        <begin position="396"/>
        <end position="409"/>
    </location>
</feature>
<keyword evidence="4" id="KW-1185">Reference proteome</keyword>
<proteinExistence type="predicted"/>
<protein>
    <submittedName>
        <fullName evidence="3">Uncharacterized protein</fullName>
    </submittedName>
</protein>
<evidence type="ECO:0000313" key="3">
    <source>
        <dbReference type="EMBL" id="CAG8972300.1"/>
    </source>
</evidence>
<evidence type="ECO:0000313" key="4">
    <source>
        <dbReference type="Proteomes" id="UP000701801"/>
    </source>
</evidence>
<dbReference type="EMBL" id="CAJVRM010000041">
    <property type="protein sequence ID" value="CAG8972300.1"/>
    <property type="molecule type" value="Genomic_DNA"/>
</dbReference>